<proteinExistence type="predicted"/>
<dbReference type="EMBL" id="CAJPVJ010044110">
    <property type="protein sequence ID" value="CAG2182331.1"/>
    <property type="molecule type" value="Genomic_DNA"/>
</dbReference>
<gene>
    <name evidence="1" type="ORF">ONB1V03_LOCUS21752</name>
</gene>
<dbReference type="Proteomes" id="UP000728032">
    <property type="component" value="Unassembled WGS sequence"/>
</dbReference>
<protein>
    <submittedName>
        <fullName evidence="1">Uncharacterized protein</fullName>
    </submittedName>
</protein>
<name>A0A7R9R1L3_9ACAR</name>
<keyword evidence="2" id="KW-1185">Reference proteome</keyword>
<dbReference type="AlphaFoldDB" id="A0A7R9R1L3"/>
<evidence type="ECO:0000313" key="2">
    <source>
        <dbReference type="Proteomes" id="UP000728032"/>
    </source>
</evidence>
<accession>A0A7R9R1L3</accession>
<dbReference type="EMBL" id="OC958935">
    <property type="protein sequence ID" value="CAD7665194.1"/>
    <property type="molecule type" value="Genomic_DNA"/>
</dbReference>
<reference evidence="1" key="1">
    <citation type="submission" date="2020-11" db="EMBL/GenBank/DDBJ databases">
        <authorList>
            <person name="Tran Van P."/>
        </authorList>
    </citation>
    <scope>NUCLEOTIDE SEQUENCE</scope>
</reference>
<feature type="non-terminal residue" evidence="1">
    <location>
        <position position="151"/>
    </location>
</feature>
<sequence>MKMRANMNALRYPNCTPKTILMIPITGSQSLDQLNHITANRQLINGQIIQTRRRDLMSPEEIHKFSALKTCESYEEVMTYLPLFEDCNRLLFNKSSGHYELVMDARRRFLNNYGDLDNKWINLRLIVKQQSSEHQKSNDLQTVLENNVNDI</sequence>
<evidence type="ECO:0000313" key="1">
    <source>
        <dbReference type="EMBL" id="CAD7665194.1"/>
    </source>
</evidence>
<organism evidence="1">
    <name type="scientific">Oppiella nova</name>
    <dbReference type="NCBI Taxonomy" id="334625"/>
    <lineage>
        <taxon>Eukaryota</taxon>
        <taxon>Metazoa</taxon>
        <taxon>Ecdysozoa</taxon>
        <taxon>Arthropoda</taxon>
        <taxon>Chelicerata</taxon>
        <taxon>Arachnida</taxon>
        <taxon>Acari</taxon>
        <taxon>Acariformes</taxon>
        <taxon>Sarcoptiformes</taxon>
        <taxon>Oribatida</taxon>
        <taxon>Brachypylina</taxon>
        <taxon>Oppioidea</taxon>
        <taxon>Oppiidae</taxon>
        <taxon>Oppiella</taxon>
    </lineage>
</organism>